<comment type="subcellular location">
    <subcellularLocation>
        <location evidence="1 7">Cytoplasm</location>
    </subcellularLocation>
</comment>
<dbReference type="PANTHER" id="PTHR43692:SF1">
    <property type="entry name" value="UDP-N-ACETYLMURAMOYLALANINE--D-GLUTAMATE LIGASE"/>
    <property type="match status" value="1"/>
</dbReference>
<comment type="function">
    <text evidence="7">Cell wall formation. Catalyzes the addition of glutamate to the nucleotide precursor UDP-N-acetylmuramoyl-L-alanine (UMA).</text>
</comment>
<keyword evidence="4 7" id="KW-0436">Ligase</keyword>
<dbReference type="InterPro" id="IPR005762">
    <property type="entry name" value="MurD"/>
</dbReference>
<feature type="domain" description="Mur ligase C-terminal" evidence="8">
    <location>
        <begin position="256"/>
        <end position="371"/>
    </location>
</feature>
<keyword evidence="7" id="KW-0961">Cell wall biogenesis/degradation</keyword>
<keyword evidence="7" id="KW-0133">Cell shape</keyword>
<dbReference type="GO" id="GO:0005524">
    <property type="term" value="F:ATP binding"/>
    <property type="evidence" value="ECO:0007669"/>
    <property type="project" value="UniProtKB-UniRule"/>
</dbReference>
<dbReference type="SUPFAM" id="SSF53244">
    <property type="entry name" value="MurD-like peptide ligases, peptide-binding domain"/>
    <property type="match status" value="1"/>
</dbReference>
<dbReference type="SUPFAM" id="SSF53623">
    <property type="entry name" value="MurD-like peptide ligases, catalytic domain"/>
    <property type="match status" value="1"/>
</dbReference>
<evidence type="ECO:0000256" key="5">
    <source>
        <dbReference type="ARBA" id="ARBA00022741"/>
    </source>
</evidence>
<accession>A0A1F7GK64</accession>
<dbReference type="InterPro" id="IPR036615">
    <property type="entry name" value="Mur_ligase_C_dom_sf"/>
</dbReference>
<feature type="binding site" evidence="7">
    <location>
        <begin position="93"/>
        <end position="99"/>
    </location>
    <ligand>
        <name>ATP</name>
        <dbReference type="ChEBI" id="CHEBI:30616"/>
    </ligand>
</feature>
<dbReference type="Pfam" id="PF08245">
    <property type="entry name" value="Mur_ligase_M"/>
    <property type="match status" value="1"/>
</dbReference>
<evidence type="ECO:0000313" key="10">
    <source>
        <dbReference type="EMBL" id="OGK19299.1"/>
    </source>
</evidence>
<comment type="catalytic activity">
    <reaction evidence="7">
        <text>UDP-N-acetyl-alpha-D-muramoyl-L-alanine + D-glutamate + ATP = UDP-N-acetyl-alpha-D-muramoyl-L-alanyl-D-glutamate + ADP + phosphate + H(+)</text>
        <dbReference type="Rhea" id="RHEA:16429"/>
        <dbReference type="ChEBI" id="CHEBI:15378"/>
        <dbReference type="ChEBI" id="CHEBI:29986"/>
        <dbReference type="ChEBI" id="CHEBI:30616"/>
        <dbReference type="ChEBI" id="CHEBI:43474"/>
        <dbReference type="ChEBI" id="CHEBI:83898"/>
        <dbReference type="ChEBI" id="CHEBI:83900"/>
        <dbReference type="ChEBI" id="CHEBI:456216"/>
        <dbReference type="EC" id="6.3.2.9"/>
    </reaction>
</comment>
<dbReference type="GO" id="GO:0009252">
    <property type="term" value="P:peptidoglycan biosynthetic process"/>
    <property type="evidence" value="ECO:0007669"/>
    <property type="project" value="UniProtKB-UniRule"/>
</dbReference>
<reference evidence="10 11" key="1">
    <citation type="journal article" date="2016" name="Nat. Commun.">
        <title>Thousands of microbial genomes shed light on interconnected biogeochemical processes in an aquifer system.</title>
        <authorList>
            <person name="Anantharaman K."/>
            <person name="Brown C.T."/>
            <person name="Hug L.A."/>
            <person name="Sharon I."/>
            <person name="Castelle C.J."/>
            <person name="Probst A.J."/>
            <person name="Thomas B.C."/>
            <person name="Singh A."/>
            <person name="Wilkins M.J."/>
            <person name="Karaoz U."/>
            <person name="Brodie E.L."/>
            <person name="Williams K.H."/>
            <person name="Hubbard S.S."/>
            <person name="Banfield J.F."/>
        </authorList>
    </citation>
    <scope>NUCLEOTIDE SEQUENCE [LARGE SCALE GENOMIC DNA]</scope>
</reference>
<keyword evidence="6 7" id="KW-0067">ATP-binding</keyword>
<dbReference type="InterPro" id="IPR013221">
    <property type="entry name" value="Mur_ligase_cen"/>
</dbReference>
<dbReference type="Proteomes" id="UP000176850">
    <property type="component" value="Unassembled WGS sequence"/>
</dbReference>
<dbReference type="InterPro" id="IPR004101">
    <property type="entry name" value="Mur_ligase_C"/>
</dbReference>
<evidence type="ECO:0000256" key="4">
    <source>
        <dbReference type="ARBA" id="ARBA00022598"/>
    </source>
</evidence>
<feature type="domain" description="Mur ligase central" evidence="9">
    <location>
        <begin position="91"/>
        <end position="241"/>
    </location>
</feature>
<dbReference type="PANTHER" id="PTHR43692">
    <property type="entry name" value="UDP-N-ACETYLMURAMOYLALANINE--D-GLUTAMATE LIGASE"/>
    <property type="match status" value="1"/>
</dbReference>
<comment type="caution">
    <text evidence="10">The sequence shown here is derived from an EMBL/GenBank/DDBJ whole genome shotgun (WGS) entry which is preliminary data.</text>
</comment>
<dbReference type="HAMAP" id="MF_00639">
    <property type="entry name" value="MurD"/>
    <property type="match status" value="1"/>
</dbReference>
<evidence type="ECO:0000259" key="9">
    <source>
        <dbReference type="Pfam" id="PF08245"/>
    </source>
</evidence>
<keyword evidence="7" id="KW-0131">Cell cycle</keyword>
<evidence type="ECO:0000256" key="1">
    <source>
        <dbReference type="ARBA" id="ARBA00004496"/>
    </source>
</evidence>
<dbReference type="GO" id="GO:0051301">
    <property type="term" value="P:cell division"/>
    <property type="evidence" value="ECO:0007669"/>
    <property type="project" value="UniProtKB-KW"/>
</dbReference>
<dbReference type="GO" id="GO:0008360">
    <property type="term" value="P:regulation of cell shape"/>
    <property type="evidence" value="ECO:0007669"/>
    <property type="project" value="UniProtKB-KW"/>
</dbReference>
<keyword evidence="7" id="KW-0573">Peptidoglycan synthesis</keyword>
<dbReference type="Gene3D" id="3.90.190.20">
    <property type="entry name" value="Mur ligase, C-terminal domain"/>
    <property type="match status" value="1"/>
</dbReference>
<keyword evidence="3 7" id="KW-0963">Cytoplasm</keyword>
<protein>
    <recommendedName>
        <fullName evidence="7">UDP-N-acetylmuramoylalanine--D-glutamate ligase</fullName>
        <ecNumber evidence="7">6.3.2.9</ecNumber>
    </recommendedName>
    <alternativeName>
        <fullName evidence="7">D-glutamic acid-adding enzyme</fullName>
    </alternativeName>
    <alternativeName>
        <fullName evidence="7">UDP-N-acetylmuramoyl-L-alanyl-D-glutamate synthetase</fullName>
    </alternativeName>
</protein>
<keyword evidence="5 7" id="KW-0547">Nucleotide-binding</keyword>
<dbReference type="AlphaFoldDB" id="A0A1F7GK64"/>
<gene>
    <name evidence="7" type="primary">murD</name>
    <name evidence="10" type="ORF">A2799_00520</name>
</gene>
<evidence type="ECO:0000259" key="8">
    <source>
        <dbReference type="Pfam" id="PF02875"/>
    </source>
</evidence>
<dbReference type="GO" id="GO:0005737">
    <property type="term" value="C:cytoplasm"/>
    <property type="evidence" value="ECO:0007669"/>
    <property type="project" value="UniProtKB-SubCell"/>
</dbReference>
<evidence type="ECO:0000256" key="2">
    <source>
        <dbReference type="ARBA" id="ARBA00004752"/>
    </source>
</evidence>
<dbReference type="GO" id="GO:0071555">
    <property type="term" value="P:cell wall organization"/>
    <property type="evidence" value="ECO:0007669"/>
    <property type="project" value="UniProtKB-KW"/>
</dbReference>
<dbReference type="EC" id="6.3.2.9" evidence="7"/>
<evidence type="ECO:0000256" key="3">
    <source>
        <dbReference type="ARBA" id="ARBA00022490"/>
    </source>
</evidence>
<evidence type="ECO:0000256" key="6">
    <source>
        <dbReference type="ARBA" id="ARBA00022840"/>
    </source>
</evidence>
<proteinExistence type="inferred from homology"/>
<comment type="pathway">
    <text evidence="2 7">Cell wall biogenesis; peptidoglycan biosynthesis.</text>
</comment>
<evidence type="ECO:0000256" key="7">
    <source>
        <dbReference type="HAMAP-Rule" id="MF_00639"/>
    </source>
</evidence>
<dbReference type="UniPathway" id="UPA00219"/>
<organism evidence="10 11">
    <name type="scientific">Candidatus Roizmanbacteria bacterium RIFCSPHIGHO2_01_FULL_39_24</name>
    <dbReference type="NCBI Taxonomy" id="1802032"/>
    <lineage>
        <taxon>Bacteria</taxon>
        <taxon>Candidatus Roizmaniibacteriota</taxon>
    </lineage>
</organism>
<dbReference type="Pfam" id="PF02875">
    <property type="entry name" value="Mur_ligase_C"/>
    <property type="match status" value="1"/>
</dbReference>
<dbReference type="GO" id="GO:0008764">
    <property type="term" value="F:UDP-N-acetylmuramoylalanine-D-glutamate ligase activity"/>
    <property type="evidence" value="ECO:0007669"/>
    <property type="project" value="UniProtKB-UniRule"/>
</dbReference>
<sequence>MTIEQLKTHKSILIVGYGLEGQMTEKFLKKYHPTAAISIVDQKDGEDYLSQQNEFDLAIKSPGVRKELIKIPYTTATNIFFANVSNTTIGITGSKGKSTTTKLVYEVLREAGYPARLYGNIGKPMLEYFLGEMDEKDILVLELSSYQLDDIEYSPHISCFLNIYHDHIDYHVNFEQYLGSKANIVKFSRPEDYFVYNGTFKEIVNLAQNTRAKMIDFAKQPFPTEYFQAANAIASLFDVSEEVFNDLVKHFSGLPHRLQTVGIFKDIIFIDDSAATTPEASIFALNTIRNVCSIILGGLDRQIDFTDLAKKVSEKNIHAIILFPNADIRLEKALMTQNIDPANIFHAKDMNGAVKLGFLHTIPGDVCLLSPGCASYNQYANFSQRGNLFKKLVHEYGKK</sequence>
<dbReference type="Gene3D" id="3.40.1190.10">
    <property type="entry name" value="Mur-like, catalytic domain"/>
    <property type="match status" value="1"/>
</dbReference>
<dbReference type="InterPro" id="IPR036565">
    <property type="entry name" value="Mur-like_cat_sf"/>
</dbReference>
<keyword evidence="7" id="KW-0132">Cell division</keyword>
<name>A0A1F7GK64_9BACT</name>
<comment type="similarity">
    <text evidence="7">Belongs to the MurCDEF family.</text>
</comment>
<evidence type="ECO:0000313" key="11">
    <source>
        <dbReference type="Proteomes" id="UP000176850"/>
    </source>
</evidence>
<dbReference type="EMBL" id="MFZH01000013">
    <property type="protein sequence ID" value="OGK19299.1"/>
    <property type="molecule type" value="Genomic_DNA"/>
</dbReference>